<organism evidence="2">
    <name type="scientific">bioreactor metagenome</name>
    <dbReference type="NCBI Taxonomy" id="1076179"/>
    <lineage>
        <taxon>unclassified sequences</taxon>
        <taxon>metagenomes</taxon>
        <taxon>ecological metagenomes</taxon>
    </lineage>
</organism>
<gene>
    <name evidence="2" type="ORF">SDC9_163369</name>
</gene>
<feature type="domain" description="Glycosyl transferase family 1" evidence="1">
    <location>
        <begin position="1"/>
        <end position="59"/>
    </location>
</feature>
<reference evidence="2" key="1">
    <citation type="submission" date="2019-08" db="EMBL/GenBank/DDBJ databases">
        <authorList>
            <person name="Kucharzyk K."/>
            <person name="Murdoch R.W."/>
            <person name="Higgins S."/>
            <person name="Loffler F."/>
        </authorList>
    </citation>
    <scope>NUCLEOTIDE SEQUENCE</scope>
</reference>
<dbReference type="Gene3D" id="3.40.50.2000">
    <property type="entry name" value="Glycogen Phosphorylase B"/>
    <property type="match status" value="2"/>
</dbReference>
<name>A0A645FNN6_9ZZZZ</name>
<proteinExistence type="predicted"/>
<evidence type="ECO:0000259" key="1">
    <source>
        <dbReference type="Pfam" id="PF00534"/>
    </source>
</evidence>
<dbReference type="AlphaFoldDB" id="A0A645FNN6"/>
<evidence type="ECO:0000313" key="2">
    <source>
        <dbReference type="EMBL" id="MPN16031.1"/>
    </source>
</evidence>
<protein>
    <recommendedName>
        <fullName evidence="1">Glycosyl transferase family 1 domain-containing protein</fullName>
    </recommendedName>
</protein>
<accession>A0A645FNN6</accession>
<dbReference type="InterPro" id="IPR050194">
    <property type="entry name" value="Glycosyltransferase_grp1"/>
</dbReference>
<dbReference type="SUPFAM" id="SSF53756">
    <property type="entry name" value="UDP-Glycosyltransferase/glycogen phosphorylase"/>
    <property type="match status" value="1"/>
</dbReference>
<dbReference type="GO" id="GO:0016757">
    <property type="term" value="F:glycosyltransferase activity"/>
    <property type="evidence" value="ECO:0007669"/>
    <property type="project" value="InterPro"/>
</dbReference>
<comment type="caution">
    <text evidence="2">The sequence shown here is derived from an EMBL/GenBank/DDBJ whole genome shotgun (WGS) entry which is preliminary data.</text>
</comment>
<dbReference type="InterPro" id="IPR001296">
    <property type="entry name" value="Glyco_trans_1"/>
</dbReference>
<sequence>MAAGLPILTSDVQGIPDYSVAGVTGFLYRPDDVDGYAEGIRTLYEDRQLVRTFGENNIKAVKKYDIENVNIIMNKIYSKF</sequence>
<dbReference type="Pfam" id="PF00534">
    <property type="entry name" value="Glycos_transf_1"/>
    <property type="match status" value="1"/>
</dbReference>
<dbReference type="EMBL" id="VSSQ01062928">
    <property type="protein sequence ID" value="MPN16031.1"/>
    <property type="molecule type" value="Genomic_DNA"/>
</dbReference>
<dbReference type="PANTHER" id="PTHR45947">
    <property type="entry name" value="SULFOQUINOVOSYL TRANSFERASE SQD2"/>
    <property type="match status" value="1"/>
</dbReference>
<dbReference type="PANTHER" id="PTHR45947:SF3">
    <property type="entry name" value="SULFOQUINOVOSYL TRANSFERASE SQD2"/>
    <property type="match status" value="1"/>
</dbReference>